<keyword evidence="5 8" id="KW-1133">Transmembrane helix</keyword>
<keyword evidence="6 8" id="KW-0472">Membrane</keyword>
<gene>
    <name evidence="12" type="ORF">V865_002838</name>
</gene>
<feature type="domain" description="Cytochrome b561" evidence="11">
    <location>
        <begin position="167"/>
        <end position="385"/>
    </location>
</feature>
<feature type="compositionally biased region" description="Pro residues" evidence="7">
    <location>
        <begin position="418"/>
        <end position="432"/>
    </location>
</feature>
<dbReference type="CDD" id="cd08760">
    <property type="entry name" value="Cyt_b561_FRRS1_like"/>
    <property type="match status" value="1"/>
</dbReference>
<sequence length="460" mass="49089">MNTLLISLTTLLLLAVQAQAAITGQQYCNRYMCVTGQHDSDKNLDTYTLQPPSGTNIPVSQFGWIAIGFGNTMINTPMIIAWPNSDGSITLSQRKTNNHVTPIVDSNPPRKATLLSSSSFSNSSTTSITFTVPSNSSTANSTNLIWAYGNKNPGSSSSSTSSLAQHLASGNTQISLLANSLPNTTTTSGNGTSSTSSSPISAGGSSKKVLIAHVACGGIATMAILPIGILVPRISRGLTMQRWWFPVHGALNGLIAFGLIVAAFGIARANFSGGFNSTHRKLGLTLFILSIIQTLLGILTHWWQPKHRLQSKSGRGPVNLLHMILGLVVVGIGFGTVWWGLNDEWARYSGTGKPNVGWKVGWGLVVGITALAYLGGFYLLPRQLRMEKERRQWASNVSNGNGHPTSKFVPTTSNNSSLPPPPPPTHTRPLQPPQTVVNTNSNTSTGYVPPPPPRRLPPRV</sequence>
<feature type="region of interest" description="Disordered" evidence="7">
    <location>
        <begin position="180"/>
        <end position="203"/>
    </location>
</feature>
<evidence type="ECO:0000256" key="1">
    <source>
        <dbReference type="ARBA" id="ARBA00004370"/>
    </source>
</evidence>
<organism evidence="12 13">
    <name type="scientific">Kwoniella europaea PYCC6329</name>
    <dbReference type="NCBI Taxonomy" id="1423913"/>
    <lineage>
        <taxon>Eukaryota</taxon>
        <taxon>Fungi</taxon>
        <taxon>Dikarya</taxon>
        <taxon>Basidiomycota</taxon>
        <taxon>Agaricomycotina</taxon>
        <taxon>Tremellomycetes</taxon>
        <taxon>Tremellales</taxon>
        <taxon>Cryptococcaceae</taxon>
        <taxon>Kwoniella</taxon>
    </lineage>
</organism>
<evidence type="ECO:0000256" key="9">
    <source>
        <dbReference type="SAM" id="SignalP"/>
    </source>
</evidence>
<evidence type="ECO:0000256" key="3">
    <source>
        <dbReference type="ARBA" id="ARBA00022692"/>
    </source>
</evidence>
<dbReference type="InterPro" id="IPR006593">
    <property type="entry name" value="Cyt_b561/ferric_Rdtase_TM"/>
</dbReference>
<evidence type="ECO:0000259" key="10">
    <source>
        <dbReference type="PROSITE" id="PS50836"/>
    </source>
</evidence>
<dbReference type="InterPro" id="IPR005018">
    <property type="entry name" value="DOMON_domain"/>
</dbReference>
<dbReference type="KEGG" id="ker:91101642"/>
<dbReference type="EMBL" id="CP144089">
    <property type="protein sequence ID" value="WWD04767.1"/>
    <property type="molecule type" value="Genomic_DNA"/>
</dbReference>
<feature type="chain" id="PRO_5043657449" description="Cytochrome b561 domain-containing protein" evidence="9">
    <location>
        <begin position="21"/>
        <end position="460"/>
    </location>
</feature>
<evidence type="ECO:0000259" key="11">
    <source>
        <dbReference type="PROSITE" id="PS50939"/>
    </source>
</evidence>
<dbReference type="Gene3D" id="1.20.120.1770">
    <property type="match status" value="1"/>
</dbReference>
<dbReference type="Pfam" id="PF16010">
    <property type="entry name" value="CDH-cyt"/>
    <property type="match status" value="1"/>
</dbReference>
<evidence type="ECO:0000256" key="6">
    <source>
        <dbReference type="ARBA" id="ARBA00023136"/>
    </source>
</evidence>
<dbReference type="InterPro" id="IPR015920">
    <property type="entry name" value="Cellobiose_DH-like_cyt"/>
</dbReference>
<reference evidence="12 13" key="1">
    <citation type="submission" date="2024-01" db="EMBL/GenBank/DDBJ databases">
        <title>Comparative genomics of Cryptococcus and Kwoniella reveals pathogenesis evolution and contrasting modes of karyotype evolution via chromosome fusion or intercentromeric recombination.</title>
        <authorList>
            <person name="Coelho M.A."/>
            <person name="David-Palma M."/>
            <person name="Shea T."/>
            <person name="Bowers K."/>
            <person name="McGinley-Smith S."/>
            <person name="Mohammad A.W."/>
            <person name="Gnirke A."/>
            <person name="Yurkov A.M."/>
            <person name="Nowrousian M."/>
            <person name="Sun S."/>
            <person name="Cuomo C.A."/>
            <person name="Heitman J."/>
        </authorList>
    </citation>
    <scope>NUCLEOTIDE SEQUENCE [LARGE SCALE GENOMIC DNA]</scope>
    <source>
        <strain evidence="12 13">PYCC6329</strain>
    </source>
</reference>
<evidence type="ECO:0000256" key="4">
    <source>
        <dbReference type="ARBA" id="ARBA00022982"/>
    </source>
</evidence>
<feature type="compositionally biased region" description="Polar residues" evidence="7">
    <location>
        <begin position="393"/>
        <end position="404"/>
    </location>
</feature>
<feature type="transmembrane region" description="Helical" evidence="8">
    <location>
        <begin position="210"/>
        <end position="231"/>
    </location>
</feature>
<evidence type="ECO:0000256" key="5">
    <source>
        <dbReference type="ARBA" id="ARBA00022989"/>
    </source>
</evidence>
<evidence type="ECO:0000313" key="13">
    <source>
        <dbReference type="Proteomes" id="UP001358614"/>
    </source>
</evidence>
<feature type="transmembrane region" description="Helical" evidence="8">
    <location>
        <begin position="243"/>
        <end position="267"/>
    </location>
</feature>
<feature type="compositionally biased region" description="Low complexity" evidence="7">
    <location>
        <begin position="433"/>
        <end position="445"/>
    </location>
</feature>
<keyword evidence="4" id="KW-0249">Electron transport</keyword>
<dbReference type="SUPFAM" id="SSF49344">
    <property type="entry name" value="CBD9-like"/>
    <property type="match status" value="1"/>
</dbReference>
<proteinExistence type="predicted"/>
<dbReference type="PROSITE" id="PS50939">
    <property type="entry name" value="CYTOCHROME_B561"/>
    <property type="match status" value="1"/>
</dbReference>
<feature type="compositionally biased region" description="Pro residues" evidence="7">
    <location>
        <begin position="448"/>
        <end position="460"/>
    </location>
</feature>
<evidence type="ECO:0008006" key="14">
    <source>
        <dbReference type="Google" id="ProtNLM"/>
    </source>
</evidence>
<feature type="signal peptide" evidence="9">
    <location>
        <begin position="1"/>
        <end position="20"/>
    </location>
</feature>
<feature type="compositionally biased region" description="Low complexity" evidence="7">
    <location>
        <begin position="113"/>
        <end position="131"/>
    </location>
</feature>
<dbReference type="AlphaFoldDB" id="A0AAX4KED1"/>
<feature type="transmembrane region" description="Helical" evidence="8">
    <location>
        <begin position="282"/>
        <end position="299"/>
    </location>
</feature>
<dbReference type="Pfam" id="PF03188">
    <property type="entry name" value="Cytochrom_B561"/>
    <property type="match status" value="1"/>
</dbReference>
<keyword evidence="13" id="KW-1185">Reference proteome</keyword>
<comment type="subcellular location">
    <subcellularLocation>
        <location evidence="1">Membrane</location>
    </subcellularLocation>
</comment>
<keyword evidence="9" id="KW-0732">Signal</keyword>
<feature type="region of interest" description="Disordered" evidence="7">
    <location>
        <begin position="393"/>
        <end position="460"/>
    </location>
</feature>
<evidence type="ECO:0000256" key="8">
    <source>
        <dbReference type="SAM" id="Phobius"/>
    </source>
</evidence>
<dbReference type="Proteomes" id="UP001358614">
    <property type="component" value="Chromosome 1"/>
</dbReference>
<feature type="compositionally biased region" description="Low complexity" evidence="7">
    <location>
        <begin position="184"/>
        <end position="203"/>
    </location>
</feature>
<dbReference type="PANTHER" id="PTHR47797:SF3">
    <property type="entry name" value="CYTOCHROME B561 DOMAIN-CONTAINING PROTEIN"/>
    <property type="match status" value="1"/>
</dbReference>
<keyword evidence="3 8" id="KW-0812">Transmembrane</keyword>
<feature type="transmembrane region" description="Helical" evidence="8">
    <location>
        <begin position="320"/>
        <end position="341"/>
    </location>
</feature>
<evidence type="ECO:0000256" key="7">
    <source>
        <dbReference type="SAM" id="MobiDB-lite"/>
    </source>
</evidence>
<accession>A0AAX4KED1</accession>
<feature type="domain" description="DOMON" evidence="10">
    <location>
        <begin position="30"/>
        <end position="149"/>
    </location>
</feature>
<name>A0AAX4KED1_9TREE</name>
<evidence type="ECO:0000256" key="2">
    <source>
        <dbReference type="ARBA" id="ARBA00022448"/>
    </source>
</evidence>
<dbReference type="RefSeq" id="XP_066082734.1">
    <property type="nucleotide sequence ID" value="XM_066226637.1"/>
</dbReference>
<dbReference type="SMART" id="SM00664">
    <property type="entry name" value="DoH"/>
    <property type="match status" value="1"/>
</dbReference>
<dbReference type="PANTHER" id="PTHR47797">
    <property type="entry name" value="DEHYDROGENASE, PUTATIVE (AFU_ORTHOLOGUE AFUA_8G05805)-RELATED"/>
    <property type="match status" value="1"/>
</dbReference>
<feature type="region of interest" description="Disordered" evidence="7">
    <location>
        <begin position="105"/>
        <end position="137"/>
    </location>
</feature>
<feature type="transmembrane region" description="Helical" evidence="8">
    <location>
        <begin position="361"/>
        <end position="380"/>
    </location>
</feature>
<dbReference type="GO" id="GO:0016020">
    <property type="term" value="C:membrane"/>
    <property type="evidence" value="ECO:0007669"/>
    <property type="project" value="UniProtKB-SubCell"/>
</dbReference>
<dbReference type="GeneID" id="91101642"/>
<protein>
    <recommendedName>
        <fullName evidence="14">Cytochrome b561 domain-containing protein</fullName>
    </recommendedName>
</protein>
<keyword evidence="2" id="KW-0813">Transport</keyword>
<dbReference type="Gene3D" id="2.60.40.1210">
    <property type="entry name" value="Cellobiose dehydrogenase, cytochrome domain"/>
    <property type="match status" value="1"/>
</dbReference>
<evidence type="ECO:0000313" key="12">
    <source>
        <dbReference type="EMBL" id="WWD04767.1"/>
    </source>
</evidence>
<dbReference type="PROSITE" id="PS50836">
    <property type="entry name" value="DOMON"/>
    <property type="match status" value="1"/>
</dbReference>
<dbReference type="SMART" id="SM00665">
    <property type="entry name" value="B561"/>
    <property type="match status" value="1"/>
</dbReference>